<evidence type="ECO:0000256" key="3">
    <source>
        <dbReference type="ARBA" id="ARBA00022898"/>
    </source>
</evidence>
<dbReference type="OrthoDB" id="9801272at2"/>
<feature type="domain" description="Glycine dehydrogenase C-terminal" evidence="7">
    <location>
        <begin position="358"/>
        <end position="457"/>
    </location>
</feature>
<dbReference type="AlphaFoldDB" id="A0A5C5VY64"/>
<keyword evidence="9" id="KW-1185">Reference proteome</keyword>
<dbReference type="PANTHER" id="PTHR11773">
    <property type="entry name" value="GLYCINE DEHYDROGENASE, DECARBOXYLATING"/>
    <property type="match status" value="1"/>
</dbReference>
<dbReference type="GO" id="GO:0004375">
    <property type="term" value="F:glycine dehydrogenase (decarboxylating) activity"/>
    <property type="evidence" value="ECO:0007669"/>
    <property type="project" value="UniProtKB-EC"/>
</dbReference>
<comment type="caution">
    <text evidence="8">The sequence shown here is derived from an EMBL/GenBank/DDBJ whole genome shotgun (WGS) entry which is preliminary data.</text>
</comment>
<dbReference type="Gene3D" id="6.20.440.10">
    <property type="match status" value="1"/>
</dbReference>
<sequence length="488" mass="53217">MRNIHDTQLLFDLSKPGRRALRLPTCDVPVQPIETLLPAGAIAEQAPALPELAEPQVVRHFTNLSTQNMSVDSHFYPLGSCTMKHNPKRNERAAGLAGLGDLHPYQPESTIQGMLALLYDLQEFLSEISGLPACSLQPAAGAHGELTALWVAAAYFRDRGEQRTKVLVPDSAHGTNPASAIMAGFETVTVKTLKSGAVDMEDFRAKLDDHIAVFMITNPNTVGIFEPAMRQIADEVHARGGLIYLDGANMNAILGVTRPGDFGADMQHYNPHKTFSGPHGGGGPGAGPICVTEKLASYLPAPIVVKRNDDNQAPVYSLDYERPKSIGRVRSFFGNTGVLVRAYCYIRTHGPDGLRRVSEQAVLNANYLLSRVKHFLPVPQGDRCMHEFVASAKQLKTERGVSAMDIAKRLLDFGVHAPTVYFPQTVPEALMCEPTETESKETLDAFAEMLFRITEEDPELLHTAPHTTAISRPDEVAAARQPTLCHCG</sequence>
<keyword evidence="4 8" id="KW-0560">Oxidoreductase</keyword>
<dbReference type="SUPFAM" id="SSF53383">
    <property type="entry name" value="PLP-dependent transferases"/>
    <property type="match status" value="1"/>
</dbReference>
<dbReference type="NCBIfam" id="NF003346">
    <property type="entry name" value="PRK04366.1"/>
    <property type="match status" value="1"/>
</dbReference>
<evidence type="ECO:0000256" key="5">
    <source>
        <dbReference type="ARBA" id="ARBA00049026"/>
    </source>
</evidence>
<dbReference type="EMBL" id="SJPH01000007">
    <property type="protein sequence ID" value="TWT42482.1"/>
    <property type="molecule type" value="Genomic_DNA"/>
</dbReference>
<comment type="catalytic activity">
    <reaction evidence="5">
        <text>N(6)-[(R)-lipoyl]-L-lysyl-[glycine-cleavage complex H protein] + glycine + H(+) = N(6)-[(R)-S(8)-aminomethyldihydrolipoyl]-L-lysyl-[glycine-cleavage complex H protein] + CO2</text>
        <dbReference type="Rhea" id="RHEA:24304"/>
        <dbReference type="Rhea" id="RHEA-COMP:10494"/>
        <dbReference type="Rhea" id="RHEA-COMP:10495"/>
        <dbReference type="ChEBI" id="CHEBI:15378"/>
        <dbReference type="ChEBI" id="CHEBI:16526"/>
        <dbReference type="ChEBI" id="CHEBI:57305"/>
        <dbReference type="ChEBI" id="CHEBI:83099"/>
        <dbReference type="ChEBI" id="CHEBI:83143"/>
        <dbReference type="EC" id="1.4.4.2"/>
    </reaction>
</comment>
<dbReference type="PANTHER" id="PTHR11773:SF1">
    <property type="entry name" value="GLYCINE DEHYDROGENASE (DECARBOXYLATING), MITOCHONDRIAL"/>
    <property type="match status" value="1"/>
</dbReference>
<dbReference type="GO" id="GO:0016594">
    <property type="term" value="F:glycine binding"/>
    <property type="evidence" value="ECO:0007669"/>
    <property type="project" value="TreeGrafter"/>
</dbReference>
<proteinExistence type="predicted"/>
<dbReference type="FunFam" id="3.40.640.10:FF:000224">
    <property type="entry name" value="Probable glycine dehydrogenase (decarboxylating) subunit 2"/>
    <property type="match status" value="1"/>
</dbReference>
<evidence type="ECO:0000256" key="1">
    <source>
        <dbReference type="ARBA" id="ARBA00003788"/>
    </source>
</evidence>
<evidence type="ECO:0000256" key="4">
    <source>
        <dbReference type="ARBA" id="ARBA00023002"/>
    </source>
</evidence>
<dbReference type="GO" id="GO:0019464">
    <property type="term" value="P:glycine decarboxylation via glycine cleavage system"/>
    <property type="evidence" value="ECO:0007669"/>
    <property type="project" value="TreeGrafter"/>
</dbReference>
<keyword evidence="3" id="KW-0663">Pyridoxal phosphate</keyword>
<dbReference type="InterPro" id="IPR000192">
    <property type="entry name" value="Aminotrans_V_dom"/>
</dbReference>
<dbReference type="Proteomes" id="UP000318995">
    <property type="component" value="Unassembled WGS sequence"/>
</dbReference>
<dbReference type="GO" id="GO:0030170">
    <property type="term" value="F:pyridoxal phosphate binding"/>
    <property type="evidence" value="ECO:0007669"/>
    <property type="project" value="TreeGrafter"/>
</dbReference>
<dbReference type="RefSeq" id="WP_146575005.1">
    <property type="nucleotide sequence ID" value="NZ_SJPH01000007.1"/>
</dbReference>
<dbReference type="InterPro" id="IPR020581">
    <property type="entry name" value="GDC_P"/>
</dbReference>
<protein>
    <recommendedName>
        <fullName evidence="2">glycine dehydrogenase (aminomethyl-transferring)</fullName>
        <ecNumber evidence="2">1.4.4.2</ecNumber>
    </recommendedName>
</protein>
<evidence type="ECO:0000313" key="9">
    <source>
        <dbReference type="Proteomes" id="UP000318995"/>
    </source>
</evidence>
<dbReference type="EC" id="1.4.4.2" evidence="2"/>
<dbReference type="Gene3D" id="3.90.1150.10">
    <property type="entry name" value="Aspartate Aminotransferase, domain 1"/>
    <property type="match status" value="1"/>
</dbReference>
<name>A0A5C5VY64_9BACT</name>
<dbReference type="Gene3D" id="3.40.640.10">
    <property type="entry name" value="Type I PLP-dependent aspartate aminotransferase-like (Major domain)"/>
    <property type="match status" value="1"/>
</dbReference>
<dbReference type="Pfam" id="PF21478">
    <property type="entry name" value="GcvP2_C"/>
    <property type="match status" value="1"/>
</dbReference>
<gene>
    <name evidence="8" type="primary">gcvPB</name>
    <name evidence="8" type="ORF">Pla111_27870</name>
</gene>
<dbReference type="GO" id="GO:0005960">
    <property type="term" value="C:glycine cleavage complex"/>
    <property type="evidence" value="ECO:0007669"/>
    <property type="project" value="TreeGrafter"/>
</dbReference>
<accession>A0A5C5VY64</accession>
<evidence type="ECO:0000259" key="7">
    <source>
        <dbReference type="Pfam" id="PF21478"/>
    </source>
</evidence>
<dbReference type="InterPro" id="IPR049316">
    <property type="entry name" value="GDC-P_C"/>
</dbReference>
<evidence type="ECO:0000256" key="2">
    <source>
        <dbReference type="ARBA" id="ARBA00012134"/>
    </source>
</evidence>
<dbReference type="FunFam" id="3.90.1150.10:FF:000014">
    <property type="entry name" value="Probable glycine dehydrogenase (decarboxylating) subunit 2"/>
    <property type="match status" value="1"/>
</dbReference>
<dbReference type="GO" id="GO:0005829">
    <property type="term" value="C:cytosol"/>
    <property type="evidence" value="ECO:0007669"/>
    <property type="project" value="TreeGrafter"/>
</dbReference>
<evidence type="ECO:0000313" key="8">
    <source>
        <dbReference type="EMBL" id="TWT42482.1"/>
    </source>
</evidence>
<evidence type="ECO:0000259" key="6">
    <source>
        <dbReference type="Pfam" id="PF00266"/>
    </source>
</evidence>
<comment type="function">
    <text evidence="1">The glycine cleavage system catalyzes the degradation of glycine. The P protein binds the alpha-amino group of glycine through its pyridoxal phosphate cofactor; CO(2) is released and the remaining methylamine moiety is then transferred to the lipoamide cofactor of the H protein.</text>
</comment>
<reference evidence="8 9" key="1">
    <citation type="submission" date="2019-02" db="EMBL/GenBank/DDBJ databases">
        <title>Deep-cultivation of Planctomycetes and their phenomic and genomic characterization uncovers novel biology.</title>
        <authorList>
            <person name="Wiegand S."/>
            <person name="Jogler M."/>
            <person name="Boedeker C."/>
            <person name="Pinto D."/>
            <person name="Vollmers J."/>
            <person name="Rivas-Marin E."/>
            <person name="Kohn T."/>
            <person name="Peeters S.H."/>
            <person name="Heuer A."/>
            <person name="Rast P."/>
            <person name="Oberbeckmann S."/>
            <person name="Bunk B."/>
            <person name="Jeske O."/>
            <person name="Meyerdierks A."/>
            <person name="Storesund J.E."/>
            <person name="Kallscheuer N."/>
            <person name="Luecker S."/>
            <person name="Lage O.M."/>
            <person name="Pohl T."/>
            <person name="Merkel B.J."/>
            <person name="Hornburger P."/>
            <person name="Mueller R.-W."/>
            <person name="Bruemmer F."/>
            <person name="Labrenz M."/>
            <person name="Spormann A.M."/>
            <person name="Op Den Camp H."/>
            <person name="Overmann J."/>
            <person name="Amann R."/>
            <person name="Jetten M.S.M."/>
            <person name="Mascher T."/>
            <person name="Medema M.H."/>
            <person name="Devos D.P."/>
            <person name="Kaster A.-K."/>
            <person name="Ovreas L."/>
            <person name="Rohde M."/>
            <person name="Galperin M.Y."/>
            <person name="Jogler C."/>
        </authorList>
    </citation>
    <scope>NUCLEOTIDE SEQUENCE [LARGE SCALE GENOMIC DNA]</scope>
    <source>
        <strain evidence="8 9">Pla111</strain>
    </source>
</reference>
<feature type="domain" description="Aminotransferase class V" evidence="6">
    <location>
        <begin position="151"/>
        <end position="280"/>
    </location>
</feature>
<organism evidence="8 9">
    <name type="scientific">Botrimarina hoheduenensis</name>
    <dbReference type="NCBI Taxonomy" id="2528000"/>
    <lineage>
        <taxon>Bacteria</taxon>
        <taxon>Pseudomonadati</taxon>
        <taxon>Planctomycetota</taxon>
        <taxon>Planctomycetia</taxon>
        <taxon>Pirellulales</taxon>
        <taxon>Lacipirellulaceae</taxon>
        <taxon>Botrimarina</taxon>
    </lineage>
</organism>
<dbReference type="InterPro" id="IPR015422">
    <property type="entry name" value="PyrdxlP-dep_Trfase_small"/>
</dbReference>
<dbReference type="InterPro" id="IPR015421">
    <property type="entry name" value="PyrdxlP-dep_Trfase_major"/>
</dbReference>
<dbReference type="Pfam" id="PF00266">
    <property type="entry name" value="Aminotran_5"/>
    <property type="match status" value="1"/>
</dbReference>
<dbReference type="InterPro" id="IPR015424">
    <property type="entry name" value="PyrdxlP-dep_Trfase"/>
</dbReference>